<name>A0A7C9CP89_OPUST</name>
<sequence length="203" mass="23683">MTSRKRRKKPPDPRLSPFDLLLDSSLPEDLATYLIYFWLRLQACRFPCSIFDHGLSAVPMSFPVPFRSQLESGVCVGFIRYCRRASFAPTMVPNFQNRGSRSANFERCWQDWHIRTLRFDPFSLICFWQTQVFEVVIVPMLNGQTVQLKPMAECFSPAVDLWKRTPSCGSSFQDCLVFICLYWFIIIVQRTLLYYIPLGVILV</sequence>
<organism evidence="2">
    <name type="scientific">Opuntia streptacantha</name>
    <name type="common">Prickly pear cactus</name>
    <name type="synonym">Opuntia cardona</name>
    <dbReference type="NCBI Taxonomy" id="393608"/>
    <lineage>
        <taxon>Eukaryota</taxon>
        <taxon>Viridiplantae</taxon>
        <taxon>Streptophyta</taxon>
        <taxon>Embryophyta</taxon>
        <taxon>Tracheophyta</taxon>
        <taxon>Spermatophyta</taxon>
        <taxon>Magnoliopsida</taxon>
        <taxon>eudicotyledons</taxon>
        <taxon>Gunneridae</taxon>
        <taxon>Pentapetalae</taxon>
        <taxon>Caryophyllales</taxon>
        <taxon>Cactineae</taxon>
        <taxon>Cactaceae</taxon>
        <taxon>Opuntioideae</taxon>
        <taxon>Opuntia</taxon>
    </lineage>
</organism>
<dbReference type="EMBL" id="GISG01038966">
    <property type="protein sequence ID" value="MBA4622462.1"/>
    <property type="molecule type" value="Transcribed_RNA"/>
</dbReference>
<evidence type="ECO:0000313" key="2">
    <source>
        <dbReference type="EMBL" id="MBA4622462.1"/>
    </source>
</evidence>
<evidence type="ECO:0000256" key="1">
    <source>
        <dbReference type="SAM" id="Phobius"/>
    </source>
</evidence>
<accession>A0A7C9CP89</accession>
<protein>
    <submittedName>
        <fullName evidence="2">Uncharacterized protein</fullName>
    </submittedName>
</protein>
<reference evidence="2" key="2">
    <citation type="submission" date="2020-07" db="EMBL/GenBank/DDBJ databases">
        <authorList>
            <person name="Vera ALvarez R."/>
            <person name="Arias-Moreno D.M."/>
            <person name="Jimenez-Jacinto V."/>
            <person name="Jimenez-Bremont J.F."/>
            <person name="Swaminathan K."/>
            <person name="Moose S.P."/>
            <person name="Guerrero-Gonzalez M.L."/>
            <person name="Marino-Ramirez L."/>
            <person name="Landsman D."/>
            <person name="Rodriguez-Kessler M."/>
            <person name="Delgado-Sanchez P."/>
        </authorList>
    </citation>
    <scope>NUCLEOTIDE SEQUENCE</scope>
    <source>
        <tissue evidence="2">Cladode</tissue>
    </source>
</reference>
<dbReference type="AlphaFoldDB" id="A0A7C9CP89"/>
<keyword evidence="1" id="KW-1133">Transmembrane helix</keyword>
<keyword evidence="1" id="KW-0472">Membrane</keyword>
<proteinExistence type="predicted"/>
<keyword evidence="1" id="KW-0812">Transmembrane</keyword>
<reference evidence="2" key="1">
    <citation type="journal article" date="2013" name="J. Plant Res.">
        <title>Effect of fungi and light on seed germination of three Opuntia species from semiarid lands of central Mexico.</title>
        <authorList>
            <person name="Delgado-Sanchez P."/>
            <person name="Jimenez-Bremont J.F."/>
            <person name="Guerrero-Gonzalez Mde L."/>
            <person name="Flores J."/>
        </authorList>
    </citation>
    <scope>NUCLEOTIDE SEQUENCE</scope>
    <source>
        <tissue evidence="2">Cladode</tissue>
    </source>
</reference>
<feature type="transmembrane region" description="Helical" evidence="1">
    <location>
        <begin position="175"/>
        <end position="196"/>
    </location>
</feature>